<dbReference type="Proteomes" id="UP000799118">
    <property type="component" value="Unassembled WGS sequence"/>
</dbReference>
<organism evidence="2 3">
    <name type="scientific">Gymnopus androsaceus JB14</name>
    <dbReference type="NCBI Taxonomy" id="1447944"/>
    <lineage>
        <taxon>Eukaryota</taxon>
        <taxon>Fungi</taxon>
        <taxon>Dikarya</taxon>
        <taxon>Basidiomycota</taxon>
        <taxon>Agaricomycotina</taxon>
        <taxon>Agaricomycetes</taxon>
        <taxon>Agaricomycetidae</taxon>
        <taxon>Agaricales</taxon>
        <taxon>Marasmiineae</taxon>
        <taxon>Omphalotaceae</taxon>
        <taxon>Gymnopus</taxon>
    </lineage>
</organism>
<proteinExistence type="predicted"/>
<protein>
    <recommendedName>
        <fullName evidence="4">Secreted protein</fullName>
    </recommendedName>
</protein>
<name>A0A6A4H6X1_9AGAR</name>
<gene>
    <name evidence="2" type="ORF">BT96DRAFT_943536</name>
</gene>
<keyword evidence="3" id="KW-1185">Reference proteome</keyword>
<dbReference type="AlphaFoldDB" id="A0A6A4H6X1"/>
<evidence type="ECO:0008006" key="4">
    <source>
        <dbReference type="Google" id="ProtNLM"/>
    </source>
</evidence>
<keyword evidence="1" id="KW-0732">Signal</keyword>
<feature type="chain" id="PRO_5025491736" description="Secreted protein" evidence="1">
    <location>
        <begin position="17"/>
        <end position="105"/>
    </location>
</feature>
<accession>A0A6A4H6X1</accession>
<evidence type="ECO:0000313" key="3">
    <source>
        <dbReference type="Proteomes" id="UP000799118"/>
    </source>
</evidence>
<reference evidence="2" key="1">
    <citation type="journal article" date="2019" name="Environ. Microbiol.">
        <title>Fungal ecological strategies reflected in gene transcription - a case study of two litter decomposers.</title>
        <authorList>
            <person name="Barbi F."/>
            <person name="Kohler A."/>
            <person name="Barry K."/>
            <person name="Baskaran P."/>
            <person name="Daum C."/>
            <person name="Fauchery L."/>
            <person name="Ihrmark K."/>
            <person name="Kuo A."/>
            <person name="LaButti K."/>
            <person name="Lipzen A."/>
            <person name="Morin E."/>
            <person name="Grigoriev I.V."/>
            <person name="Henrissat B."/>
            <person name="Lindahl B."/>
            <person name="Martin F."/>
        </authorList>
    </citation>
    <scope>NUCLEOTIDE SEQUENCE</scope>
    <source>
        <strain evidence="2">JB14</strain>
    </source>
</reference>
<evidence type="ECO:0000313" key="2">
    <source>
        <dbReference type="EMBL" id="KAE9393969.1"/>
    </source>
</evidence>
<dbReference type="EMBL" id="ML769560">
    <property type="protein sequence ID" value="KAE9393969.1"/>
    <property type="molecule type" value="Genomic_DNA"/>
</dbReference>
<evidence type="ECO:0000256" key="1">
    <source>
        <dbReference type="SAM" id="SignalP"/>
    </source>
</evidence>
<feature type="signal peptide" evidence="1">
    <location>
        <begin position="1"/>
        <end position="16"/>
    </location>
</feature>
<sequence length="105" mass="11845">MFKLPLFFYLLLSLLAQETTYLHGNCVIVKCYTSVLSNMAPCHQMTHLSAWRKWNMREHEQASTWQLLGFFAPGCLSQLASWFLVVASIETAAENSEGEDGVVVS</sequence>